<dbReference type="PROSITE" id="PS51695">
    <property type="entry name" value="SEDOLISIN"/>
    <property type="match status" value="1"/>
</dbReference>
<feature type="binding site" evidence="11">
    <location>
        <position position="541"/>
    </location>
    <ligand>
        <name>Ca(2+)</name>
        <dbReference type="ChEBI" id="CHEBI:29108"/>
    </ligand>
</feature>
<dbReference type="EC" id="3.4.14.10" evidence="4"/>
<keyword evidence="6 11" id="KW-0479">Metal-binding</keyword>
<dbReference type="CDD" id="cd04056">
    <property type="entry name" value="Peptidases_S53"/>
    <property type="match status" value="1"/>
</dbReference>
<evidence type="ECO:0000256" key="2">
    <source>
        <dbReference type="ARBA" id="ARBA00002451"/>
    </source>
</evidence>
<reference evidence="13 14" key="1">
    <citation type="submission" date="2018-05" db="EMBL/GenBank/DDBJ databases">
        <title>Genome sequencing and assembly of the regulated plant pathogen Lachnellula willkommii and related sister species for the development of diagnostic species identification markers.</title>
        <authorList>
            <person name="Giroux E."/>
            <person name="Bilodeau G."/>
        </authorList>
    </citation>
    <scope>NUCLEOTIDE SEQUENCE [LARGE SCALE GENOMIC DNA]</scope>
    <source>
        <strain evidence="13 14">CBS 160.35</strain>
    </source>
</reference>
<dbReference type="AlphaFoldDB" id="A0A8H8RQM5"/>
<dbReference type="GO" id="GO:0005576">
    <property type="term" value="C:extracellular region"/>
    <property type="evidence" value="ECO:0007669"/>
    <property type="project" value="UniProtKB-SubCell"/>
</dbReference>
<dbReference type="Gene3D" id="3.40.50.200">
    <property type="entry name" value="Peptidase S8/S53 domain"/>
    <property type="match status" value="1"/>
</dbReference>
<evidence type="ECO:0000256" key="8">
    <source>
        <dbReference type="ARBA" id="ARBA00022825"/>
    </source>
</evidence>
<evidence type="ECO:0000256" key="11">
    <source>
        <dbReference type="PROSITE-ProRule" id="PRU01032"/>
    </source>
</evidence>
<keyword evidence="5 11" id="KW-0645">Protease</keyword>
<dbReference type="InterPro" id="IPR050819">
    <property type="entry name" value="Tripeptidyl-peptidase_I"/>
</dbReference>
<evidence type="ECO:0000256" key="5">
    <source>
        <dbReference type="ARBA" id="ARBA00022670"/>
    </source>
</evidence>
<dbReference type="GO" id="GO:0008240">
    <property type="term" value="F:tripeptidyl-peptidase activity"/>
    <property type="evidence" value="ECO:0007669"/>
    <property type="project" value="UniProtKB-EC"/>
</dbReference>
<dbReference type="SMART" id="SM00944">
    <property type="entry name" value="Pro-kuma_activ"/>
    <property type="match status" value="1"/>
</dbReference>
<evidence type="ECO:0000256" key="6">
    <source>
        <dbReference type="ARBA" id="ARBA00022723"/>
    </source>
</evidence>
<dbReference type="GO" id="GO:0004252">
    <property type="term" value="F:serine-type endopeptidase activity"/>
    <property type="evidence" value="ECO:0007669"/>
    <property type="project" value="UniProtKB-UniRule"/>
</dbReference>
<feature type="active site" description="Charge relay system" evidence="11">
    <location>
        <position position="239"/>
    </location>
</feature>
<dbReference type="PANTHER" id="PTHR14218">
    <property type="entry name" value="PROTEASE S8 TRIPEPTIDYL PEPTIDASE I CLN2"/>
    <property type="match status" value="1"/>
</dbReference>
<proteinExistence type="predicted"/>
<dbReference type="Pfam" id="PF09286">
    <property type="entry name" value="Pro-kuma_activ"/>
    <property type="match status" value="1"/>
</dbReference>
<feature type="binding site" evidence="11">
    <location>
        <position position="540"/>
    </location>
    <ligand>
        <name>Ca(2+)</name>
        <dbReference type="ChEBI" id="CHEBI:29108"/>
    </ligand>
</feature>
<feature type="active site" description="Charge relay system" evidence="11">
    <location>
        <position position="499"/>
    </location>
</feature>
<gene>
    <name evidence="13" type="primary">SED1_1</name>
    <name evidence="13" type="ORF">LOCC1_G007710</name>
</gene>
<dbReference type="InterPro" id="IPR015366">
    <property type="entry name" value="S53_propep"/>
</dbReference>
<evidence type="ECO:0000256" key="9">
    <source>
        <dbReference type="ARBA" id="ARBA00022837"/>
    </source>
</evidence>
<dbReference type="GO" id="GO:0046872">
    <property type="term" value="F:metal ion binding"/>
    <property type="evidence" value="ECO:0007669"/>
    <property type="project" value="UniProtKB-UniRule"/>
</dbReference>
<dbReference type="PANTHER" id="PTHR14218:SF19">
    <property type="entry name" value="SERINE PROTEASE AORO, PUTATIVE (AFU_ORTHOLOGUE AFUA_6G10250)-RELATED"/>
    <property type="match status" value="1"/>
</dbReference>
<feature type="binding site" evidence="11">
    <location>
        <position position="561"/>
    </location>
    <ligand>
        <name>Ca(2+)</name>
        <dbReference type="ChEBI" id="CHEBI:29108"/>
    </ligand>
</feature>
<comment type="cofactor">
    <cofactor evidence="11">
        <name>Ca(2+)</name>
        <dbReference type="ChEBI" id="CHEBI:29108"/>
    </cofactor>
    <text evidence="11">Binds 1 Ca(2+) ion per subunit.</text>
</comment>
<keyword evidence="7 11" id="KW-0378">Hydrolase</keyword>
<comment type="caution">
    <text evidence="13">The sequence shown here is derived from an EMBL/GenBank/DDBJ whole genome shotgun (WGS) entry which is preliminary data.</text>
</comment>
<organism evidence="13 14">
    <name type="scientific">Lachnellula occidentalis</name>
    <dbReference type="NCBI Taxonomy" id="215460"/>
    <lineage>
        <taxon>Eukaryota</taxon>
        <taxon>Fungi</taxon>
        <taxon>Dikarya</taxon>
        <taxon>Ascomycota</taxon>
        <taxon>Pezizomycotina</taxon>
        <taxon>Leotiomycetes</taxon>
        <taxon>Helotiales</taxon>
        <taxon>Lachnaceae</taxon>
        <taxon>Lachnellula</taxon>
    </lineage>
</organism>
<sequence length="582" mass="63609">MLRMGIALVQNNLDQAYQFLMNVSDPASPNFGQHWSARQVAETFAPSRDTVDAAKAWLTSSGISETQIKLSSSINWLYFNASVAEAEQLLETYYSGYIHESGKTVIACEEYSIPENLRSHIDFITPTLHFDLKVTQPNGTSQWESPKLNHLIGLENCSSVTTPDCLRALYNIPVNKKFLVNGKNTFGVVALTPEAYLQNDLDMFFANYSPAQVGQSPILESIDGGFEQLYNQSFSYNAEPDLDLEYAMALAYPQLVTLLQTGDYVEGGSFNNFLDALDSTYCTFDGGDTFPIDPVFPDPYTNYSYPYEGPQNCGGFAASKVISTSYSYNEHDLTPAYEVRQCHEYMKLALQGTTFLSSSGDYGVASHENLCIDAETGAYTNGSSGMFTPTFPSGCPYIVSVGATQIKSSYTLKPGSDNSEAEVAAATKIYSGGGFSNVFPIPEYQKPALQSYFAAHNPPYGSDRYNTSQSSRSHPDVSANGVNFVAVVNGQTKLLYGTSAATPTVAALLTLINQARMNVGKSSVGFVNPMFYRYSELFHDITEGSNPGCGTDGFEATEGWDPVTGLGTPDYERLVQKYLELP</sequence>
<comment type="catalytic activity">
    <reaction evidence="1">
        <text>Release of an N-terminal tripeptide from a polypeptide.</text>
        <dbReference type="EC" id="3.4.14.10"/>
    </reaction>
</comment>
<evidence type="ECO:0000259" key="12">
    <source>
        <dbReference type="PROSITE" id="PS51695"/>
    </source>
</evidence>
<accession>A0A8H8RQM5</accession>
<evidence type="ECO:0000256" key="7">
    <source>
        <dbReference type="ARBA" id="ARBA00022801"/>
    </source>
</evidence>
<keyword evidence="14" id="KW-1185">Reference proteome</keyword>
<evidence type="ECO:0000256" key="4">
    <source>
        <dbReference type="ARBA" id="ARBA00012462"/>
    </source>
</evidence>
<feature type="domain" description="Peptidase S53" evidence="12">
    <location>
        <begin position="160"/>
        <end position="581"/>
    </location>
</feature>
<dbReference type="InterPro" id="IPR023828">
    <property type="entry name" value="Peptidase_S8_Ser-AS"/>
</dbReference>
<evidence type="ECO:0000313" key="13">
    <source>
        <dbReference type="EMBL" id="TVY39963.1"/>
    </source>
</evidence>
<dbReference type="EMBL" id="QGMI01000483">
    <property type="protein sequence ID" value="TVY39963.1"/>
    <property type="molecule type" value="Genomic_DNA"/>
</dbReference>
<evidence type="ECO:0000313" key="14">
    <source>
        <dbReference type="Proteomes" id="UP000443090"/>
    </source>
</evidence>
<comment type="subcellular location">
    <subcellularLocation>
        <location evidence="3">Secreted</location>
        <location evidence="3">Extracellular space</location>
    </subcellularLocation>
</comment>
<dbReference type="SUPFAM" id="SSF52743">
    <property type="entry name" value="Subtilisin-like"/>
    <property type="match status" value="1"/>
</dbReference>
<dbReference type="InterPro" id="IPR000209">
    <property type="entry name" value="Peptidase_S8/S53_dom"/>
</dbReference>
<comment type="function">
    <text evidence="2">Secreted tripeptidyl-peptidase which degrades proteins at acidic pHs and is involved in virulence.</text>
</comment>
<dbReference type="PROSITE" id="PS00138">
    <property type="entry name" value="SUBTILASE_SER"/>
    <property type="match status" value="1"/>
</dbReference>
<dbReference type="OrthoDB" id="409122at2759"/>
<dbReference type="InterPro" id="IPR036852">
    <property type="entry name" value="Peptidase_S8/S53_dom_sf"/>
</dbReference>
<dbReference type="CDD" id="cd11377">
    <property type="entry name" value="Pro-peptidase_S53"/>
    <property type="match status" value="1"/>
</dbReference>
<feature type="binding site" evidence="11">
    <location>
        <position position="559"/>
    </location>
    <ligand>
        <name>Ca(2+)</name>
        <dbReference type="ChEBI" id="CHEBI:29108"/>
    </ligand>
</feature>
<evidence type="ECO:0000256" key="1">
    <source>
        <dbReference type="ARBA" id="ARBA00001910"/>
    </source>
</evidence>
<keyword evidence="8 11" id="KW-0720">Serine protease</keyword>
<name>A0A8H8RQM5_9HELO</name>
<dbReference type="Proteomes" id="UP000443090">
    <property type="component" value="Unassembled WGS sequence"/>
</dbReference>
<dbReference type="SUPFAM" id="SSF54897">
    <property type="entry name" value="Protease propeptides/inhibitors"/>
    <property type="match status" value="1"/>
</dbReference>
<dbReference type="Pfam" id="PF00082">
    <property type="entry name" value="Peptidase_S8"/>
    <property type="match status" value="1"/>
</dbReference>
<evidence type="ECO:0000256" key="10">
    <source>
        <dbReference type="ARBA" id="ARBA00023145"/>
    </source>
</evidence>
<evidence type="ECO:0000256" key="3">
    <source>
        <dbReference type="ARBA" id="ARBA00004239"/>
    </source>
</evidence>
<protein>
    <recommendedName>
        <fullName evidence="4">tripeptidyl-peptidase II</fullName>
        <ecNumber evidence="4">3.4.14.10</ecNumber>
    </recommendedName>
</protein>
<dbReference type="InterPro" id="IPR030400">
    <property type="entry name" value="Sedolisin_dom"/>
</dbReference>
<feature type="active site" description="Charge relay system" evidence="11">
    <location>
        <position position="243"/>
    </location>
</feature>
<dbReference type="GO" id="GO:0006508">
    <property type="term" value="P:proteolysis"/>
    <property type="evidence" value="ECO:0007669"/>
    <property type="project" value="UniProtKB-KW"/>
</dbReference>
<keyword evidence="10" id="KW-0865">Zymogen</keyword>
<keyword evidence="9 11" id="KW-0106">Calcium</keyword>